<evidence type="ECO:0000313" key="9">
    <source>
        <dbReference type="Proteomes" id="UP001060275"/>
    </source>
</evidence>
<accession>A0A9Q4ARC1</accession>
<evidence type="ECO:0000259" key="6">
    <source>
        <dbReference type="Pfam" id="PF13860"/>
    </source>
</evidence>
<dbReference type="Pfam" id="PF03963">
    <property type="entry name" value="FlgD"/>
    <property type="match status" value="1"/>
</dbReference>
<dbReference type="Proteomes" id="UP001060275">
    <property type="component" value="Unassembled WGS sequence"/>
</dbReference>
<evidence type="ECO:0000256" key="3">
    <source>
        <dbReference type="ARBA" id="ARBA00022795"/>
    </source>
</evidence>
<dbReference type="RefSeq" id="WP_254675279.1">
    <property type="nucleotide sequence ID" value="NZ_JAMWDU010000005.1"/>
</dbReference>
<comment type="similarity">
    <text evidence="1 5">Belongs to the FlgD family.</text>
</comment>
<keyword evidence="8" id="KW-0966">Cell projection</keyword>
<protein>
    <recommendedName>
        <fullName evidence="2 5">Basal-body rod modification protein FlgD</fullName>
    </recommendedName>
</protein>
<dbReference type="EMBL" id="JAMWDU010000005">
    <property type="protein sequence ID" value="MCP8888213.1"/>
    <property type="molecule type" value="Genomic_DNA"/>
</dbReference>
<dbReference type="AlphaFoldDB" id="A0A9Q4ARC1"/>
<keyword evidence="9" id="KW-1185">Reference proteome</keyword>
<evidence type="ECO:0000256" key="4">
    <source>
        <dbReference type="ARBA" id="ARBA00024746"/>
    </source>
</evidence>
<proteinExistence type="inferred from homology"/>
<dbReference type="Gene3D" id="2.60.40.4070">
    <property type="match status" value="1"/>
</dbReference>
<evidence type="ECO:0000256" key="1">
    <source>
        <dbReference type="ARBA" id="ARBA00010577"/>
    </source>
</evidence>
<name>A0A9Q4ARC1_9HYPH</name>
<dbReference type="InterPro" id="IPR005648">
    <property type="entry name" value="FlgD"/>
</dbReference>
<keyword evidence="8" id="KW-0969">Cilium</keyword>
<evidence type="ECO:0000313" key="8">
    <source>
        <dbReference type="EMBL" id="MCP8888213.1"/>
    </source>
</evidence>
<sequence length="235" mass="24350">MAVDGVTGASTPASKNASSRATIADNFDTFLSILTTQLKNQNPLDPLDTNQFTQQLVQFTGVEQQLKTNEFLEALLLNTQTGYRADAVSYIGKEVTASGETAELKDGGAYWAYNAESNVANASVAIKNASGQVVYSEGGSLNAGPGAFLWDGMGTDGSKQPDGVYTIDIKGTNLAGNTVKVSTSSVGIVTAVDFSGSEPMLTVGKNKIALSDVTSIKLVDSTGGGDTTDPDNTQS</sequence>
<gene>
    <name evidence="8" type="ORF">NF348_13915</name>
</gene>
<dbReference type="GO" id="GO:0044781">
    <property type="term" value="P:bacterial-type flagellum organization"/>
    <property type="evidence" value="ECO:0007669"/>
    <property type="project" value="UniProtKB-UniRule"/>
</dbReference>
<feature type="domain" description="FlgD Tudor-like" evidence="7">
    <location>
        <begin position="87"/>
        <end position="214"/>
    </location>
</feature>
<feature type="domain" description="FlgD/Vpr Ig-like" evidence="6">
    <location>
        <begin position="105"/>
        <end position="173"/>
    </location>
</feature>
<evidence type="ECO:0000259" key="7">
    <source>
        <dbReference type="Pfam" id="PF13861"/>
    </source>
</evidence>
<evidence type="ECO:0000256" key="5">
    <source>
        <dbReference type="RuleBase" id="RU362076"/>
    </source>
</evidence>
<dbReference type="InterPro" id="IPR025965">
    <property type="entry name" value="FlgD/Vpr_Ig-like"/>
</dbReference>
<reference evidence="8" key="1">
    <citation type="submission" date="2022-06" db="EMBL/GenBank/DDBJ databases">
        <title>Devosia sp. XJ19-45 genome assembly.</title>
        <authorList>
            <person name="Li B."/>
            <person name="Cai M."/>
            <person name="Nie G."/>
            <person name="Li W."/>
        </authorList>
    </citation>
    <scope>NUCLEOTIDE SEQUENCE</scope>
    <source>
        <strain evidence="8">XJ19-45</strain>
    </source>
</reference>
<keyword evidence="8" id="KW-0282">Flagellum</keyword>
<comment type="function">
    <text evidence="4 5">Required for flagellar hook formation. May act as a scaffolding protein.</text>
</comment>
<dbReference type="Gene3D" id="2.30.30.910">
    <property type="match status" value="1"/>
</dbReference>
<keyword evidence="3 5" id="KW-1005">Bacterial flagellum biogenesis</keyword>
<comment type="caution">
    <text evidence="8">The sequence shown here is derived from an EMBL/GenBank/DDBJ whole genome shotgun (WGS) entry which is preliminary data.</text>
</comment>
<dbReference type="Pfam" id="PF13861">
    <property type="entry name" value="FLgD_tudor"/>
    <property type="match status" value="1"/>
</dbReference>
<dbReference type="InterPro" id="IPR025963">
    <property type="entry name" value="FLgD_Tudor"/>
</dbReference>
<organism evidence="8 9">
    <name type="scientific">Devosia ureilytica</name>
    <dbReference type="NCBI Taxonomy" id="2952754"/>
    <lineage>
        <taxon>Bacteria</taxon>
        <taxon>Pseudomonadati</taxon>
        <taxon>Pseudomonadota</taxon>
        <taxon>Alphaproteobacteria</taxon>
        <taxon>Hyphomicrobiales</taxon>
        <taxon>Devosiaceae</taxon>
        <taxon>Devosia</taxon>
    </lineage>
</organism>
<evidence type="ECO:0000256" key="2">
    <source>
        <dbReference type="ARBA" id="ARBA00016013"/>
    </source>
</evidence>
<dbReference type="Pfam" id="PF13860">
    <property type="entry name" value="FlgD_ig"/>
    <property type="match status" value="1"/>
</dbReference>